<gene>
    <name evidence="6" type="ORF">A3H78_01410</name>
</gene>
<dbReference type="InterPro" id="IPR029149">
    <property type="entry name" value="Creatin/AminoP/Spt16_N"/>
</dbReference>
<evidence type="ECO:0000313" key="7">
    <source>
        <dbReference type="Proteomes" id="UP000177418"/>
    </source>
</evidence>
<organism evidence="6 7">
    <name type="scientific">Candidatus Roizmanbacteria bacterium RIFCSPLOWO2_02_FULL_36_11</name>
    <dbReference type="NCBI Taxonomy" id="1802071"/>
    <lineage>
        <taxon>Bacteria</taxon>
        <taxon>Candidatus Roizmaniibacteriota</taxon>
    </lineage>
</organism>
<feature type="domain" description="Creatinase N-terminal" evidence="5">
    <location>
        <begin position="6"/>
        <end position="134"/>
    </location>
</feature>
<dbReference type="GO" id="GO:0046872">
    <property type="term" value="F:metal ion binding"/>
    <property type="evidence" value="ECO:0007669"/>
    <property type="project" value="UniProtKB-KW"/>
</dbReference>
<evidence type="ECO:0000256" key="1">
    <source>
        <dbReference type="ARBA" id="ARBA00022723"/>
    </source>
</evidence>
<keyword evidence="1 3" id="KW-0479">Metal-binding</keyword>
<proteinExistence type="inferred from homology"/>
<dbReference type="InterPro" id="IPR050659">
    <property type="entry name" value="Peptidase_M24B"/>
</dbReference>
<dbReference type="Pfam" id="PF00557">
    <property type="entry name" value="Peptidase_M24"/>
    <property type="match status" value="1"/>
</dbReference>
<name>A0A1F7JJ07_9BACT</name>
<comment type="caution">
    <text evidence="6">The sequence shown here is derived from an EMBL/GenBank/DDBJ whole genome shotgun (WGS) entry which is preliminary data.</text>
</comment>
<dbReference type="Gene3D" id="3.90.230.10">
    <property type="entry name" value="Creatinase/methionine aminopeptidase superfamily"/>
    <property type="match status" value="1"/>
</dbReference>
<evidence type="ECO:0000259" key="5">
    <source>
        <dbReference type="Pfam" id="PF01321"/>
    </source>
</evidence>
<dbReference type="AlphaFoldDB" id="A0A1F7JJ07"/>
<dbReference type="PANTHER" id="PTHR46112">
    <property type="entry name" value="AMINOPEPTIDASE"/>
    <property type="match status" value="1"/>
</dbReference>
<dbReference type="SUPFAM" id="SSF53092">
    <property type="entry name" value="Creatinase/prolidase N-terminal domain"/>
    <property type="match status" value="1"/>
</dbReference>
<protein>
    <recommendedName>
        <fullName evidence="8">Peptidase M24 domain-containing protein</fullName>
    </recommendedName>
</protein>
<accession>A0A1F7JJ07</accession>
<sequence>MVEKNQKIRDQMSKLDLDGLLISDPYNIYYLSGFQGLAPEERESWILITKDENYFFTDGRYVNQVKSEKLKVKSLQTKLVTPEKTIQMHVQMIAKKEKLEKIGFESGNLTYSEYERFKELVNLVPTDRLIVNIRKYKNQDEIDKIKQACQIGDDVLKDAALIIKPGLTEKNIAQKIIQLIEFHNAEAAFYPIVTSDSGSASPHYNTKQSSRKIQKNSVVLIDFGVKYQNYCSDITRIFFIGKQKDEIITVYQQLLEIQKSTINRLIVLSEAKMIDKFCRESLEKNGLPNFPHSTGHGIGLQVHEYPKISSSSCDTLSKNQVFTIEPGIYFPEKYGLRIEDTILMKENQLQEVLTKFPKEIHLI</sequence>
<reference evidence="6 7" key="1">
    <citation type="journal article" date="2016" name="Nat. Commun.">
        <title>Thousands of microbial genomes shed light on interconnected biogeochemical processes in an aquifer system.</title>
        <authorList>
            <person name="Anantharaman K."/>
            <person name="Brown C.T."/>
            <person name="Hug L.A."/>
            <person name="Sharon I."/>
            <person name="Castelle C.J."/>
            <person name="Probst A.J."/>
            <person name="Thomas B.C."/>
            <person name="Singh A."/>
            <person name="Wilkins M.J."/>
            <person name="Karaoz U."/>
            <person name="Brodie E.L."/>
            <person name="Williams K.H."/>
            <person name="Hubbard S.S."/>
            <person name="Banfield J.F."/>
        </authorList>
    </citation>
    <scope>NUCLEOTIDE SEQUENCE [LARGE SCALE GENOMIC DNA]</scope>
</reference>
<dbReference type="PANTHER" id="PTHR46112:SF3">
    <property type="entry name" value="AMINOPEPTIDASE YPDF"/>
    <property type="match status" value="1"/>
</dbReference>
<dbReference type="SUPFAM" id="SSF55920">
    <property type="entry name" value="Creatinase/aminopeptidase"/>
    <property type="match status" value="1"/>
</dbReference>
<dbReference type="Gene3D" id="3.40.350.10">
    <property type="entry name" value="Creatinase/prolidase N-terminal domain"/>
    <property type="match status" value="1"/>
</dbReference>
<evidence type="ECO:0008006" key="8">
    <source>
        <dbReference type="Google" id="ProtNLM"/>
    </source>
</evidence>
<comment type="similarity">
    <text evidence="3">Belongs to the peptidase M24B family.</text>
</comment>
<dbReference type="InterPro" id="IPR001131">
    <property type="entry name" value="Peptidase_M24B_aminopep-P_CS"/>
</dbReference>
<dbReference type="EMBL" id="MGAV01000001">
    <property type="protein sequence ID" value="OGK55593.1"/>
    <property type="molecule type" value="Genomic_DNA"/>
</dbReference>
<evidence type="ECO:0000256" key="3">
    <source>
        <dbReference type="RuleBase" id="RU000590"/>
    </source>
</evidence>
<evidence type="ECO:0000313" key="6">
    <source>
        <dbReference type="EMBL" id="OGK55593.1"/>
    </source>
</evidence>
<dbReference type="InterPro" id="IPR036005">
    <property type="entry name" value="Creatinase/aminopeptidase-like"/>
</dbReference>
<dbReference type="InterPro" id="IPR000587">
    <property type="entry name" value="Creatinase_N"/>
</dbReference>
<evidence type="ECO:0000256" key="2">
    <source>
        <dbReference type="ARBA" id="ARBA00022801"/>
    </source>
</evidence>
<dbReference type="Pfam" id="PF01321">
    <property type="entry name" value="Creatinase_N"/>
    <property type="match status" value="1"/>
</dbReference>
<dbReference type="GO" id="GO:0016787">
    <property type="term" value="F:hydrolase activity"/>
    <property type="evidence" value="ECO:0007669"/>
    <property type="project" value="UniProtKB-KW"/>
</dbReference>
<feature type="domain" description="Peptidase M24" evidence="4">
    <location>
        <begin position="144"/>
        <end position="346"/>
    </location>
</feature>
<keyword evidence="2" id="KW-0378">Hydrolase</keyword>
<evidence type="ECO:0000259" key="4">
    <source>
        <dbReference type="Pfam" id="PF00557"/>
    </source>
</evidence>
<dbReference type="Proteomes" id="UP000177418">
    <property type="component" value="Unassembled WGS sequence"/>
</dbReference>
<dbReference type="PROSITE" id="PS00491">
    <property type="entry name" value="PROLINE_PEPTIDASE"/>
    <property type="match status" value="1"/>
</dbReference>
<dbReference type="InterPro" id="IPR000994">
    <property type="entry name" value="Pept_M24"/>
</dbReference>